<dbReference type="EnsemblPlants" id="OGLUM12G09470.1">
    <property type="protein sequence ID" value="OGLUM12G09470.1"/>
    <property type="gene ID" value="OGLUM12G09470"/>
</dbReference>
<keyword evidence="2 3" id="KW-0808">Transferase</keyword>
<reference evidence="6" key="2">
    <citation type="submission" date="2018-05" db="EMBL/GenBank/DDBJ databases">
        <title>OgluRS3 (Oryza glumaepatula Reference Sequence Version 3).</title>
        <authorList>
            <person name="Zhang J."/>
            <person name="Kudrna D."/>
            <person name="Lee S."/>
            <person name="Talag J."/>
            <person name="Welchert J."/>
            <person name="Wing R.A."/>
        </authorList>
    </citation>
    <scope>NUCLEOTIDE SEQUENCE [LARGE SCALE GENOMIC DNA]</scope>
</reference>
<evidence type="ECO:0000313" key="6">
    <source>
        <dbReference type="EnsemblPlants" id="OGLUM12G09470.1"/>
    </source>
</evidence>
<dbReference type="InterPro" id="IPR027417">
    <property type="entry name" value="P-loop_NTPase"/>
</dbReference>
<dbReference type="eggNOG" id="KOG1584">
    <property type="taxonomic scope" value="Eukaryota"/>
</dbReference>
<feature type="domain" description="Sulfotransferase" evidence="5">
    <location>
        <begin position="88"/>
        <end position="342"/>
    </location>
</feature>
<organism evidence="6">
    <name type="scientific">Oryza glumipatula</name>
    <dbReference type="NCBI Taxonomy" id="40148"/>
    <lineage>
        <taxon>Eukaryota</taxon>
        <taxon>Viridiplantae</taxon>
        <taxon>Streptophyta</taxon>
        <taxon>Embryophyta</taxon>
        <taxon>Tracheophyta</taxon>
        <taxon>Spermatophyta</taxon>
        <taxon>Magnoliopsida</taxon>
        <taxon>Liliopsida</taxon>
        <taxon>Poales</taxon>
        <taxon>Poaceae</taxon>
        <taxon>BOP clade</taxon>
        <taxon>Oryzoideae</taxon>
        <taxon>Oryzeae</taxon>
        <taxon>Oryzinae</taxon>
        <taxon>Oryza</taxon>
    </lineage>
</organism>
<proteinExistence type="inferred from homology"/>
<dbReference type="HOGENOM" id="CLU_027239_0_1_1"/>
<evidence type="ECO:0000259" key="5">
    <source>
        <dbReference type="Pfam" id="PF00685"/>
    </source>
</evidence>
<dbReference type="Gramene" id="OGLUM12G09470.1">
    <property type="protein sequence ID" value="OGLUM12G09470.1"/>
    <property type="gene ID" value="OGLUM12G09470"/>
</dbReference>
<keyword evidence="7" id="KW-1185">Reference proteome</keyword>
<evidence type="ECO:0000256" key="2">
    <source>
        <dbReference type="ARBA" id="ARBA00022679"/>
    </source>
</evidence>
<sequence length="346" mass="38315">MPVDAGSMAAPSKPQHGAIGPVPFKDVIGDAMAQRSSPEEEEYAGVVSSLPSYPKLRLRHYQGMWLMEYTLPGIMAIQRSFVPRRHGDVVLASPGKCGTTWLKALAFAVLARGAYPPASDQHPLLRLNLHDCVPFMEGAIAEGWGGKIDDLPSPRLMSTHMQHAALPKSIADEPGCKVVYICREPKDILVSAWHFFRIIEPDLSFQEVFEAACDGKFLTGAIWDHIIGYWNACKANPEKVLFLVYEDLLQDPANIVRKLADFLGQPFSSTEEEAGLVTDIVRLCSFDNLKSLEVNKTGEASFTFPNTSYFRKGKAGDWKIHMTPEMVECFDTIVKEKMHGSGLVFA</sequence>
<reference evidence="6" key="1">
    <citation type="submission" date="2015-04" db="UniProtKB">
        <authorList>
            <consortium name="EnsemblPlants"/>
        </authorList>
    </citation>
    <scope>IDENTIFICATION</scope>
</reference>
<accession>A0A0E0BR68</accession>
<dbReference type="PANTHER" id="PTHR11783">
    <property type="entry name" value="SULFOTRANSFERASE SULT"/>
    <property type="match status" value="1"/>
</dbReference>
<dbReference type="AlphaFoldDB" id="A0A0E0BR68"/>
<protein>
    <recommendedName>
        <fullName evidence="3">Sulfotransferase</fullName>
        <ecNumber evidence="3">2.8.2.-</ecNumber>
    </recommendedName>
</protein>
<evidence type="ECO:0000313" key="7">
    <source>
        <dbReference type="Proteomes" id="UP000026961"/>
    </source>
</evidence>
<evidence type="ECO:0000256" key="3">
    <source>
        <dbReference type="RuleBase" id="RU361155"/>
    </source>
</evidence>
<dbReference type="GO" id="GO:0008146">
    <property type="term" value="F:sulfotransferase activity"/>
    <property type="evidence" value="ECO:0007669"/>
    <property type="project" value="InterPro"/>
</dbReference>
<name>A0A0E0BR68_9ORYZ</name>
<feature type="region of interest" description="Disordered" evidence="4">
    <location>
        <begin position="1"/>
        <end position="21"/>
    </location>
</feature>
<dbReference type="SUPFAM" id="SSF52540">
    <property type="entry name" value="P-loop containing nucleoside triphosphate hydrolases"/>
    <property type="match status" value="1"/>
</dbReference>
<dbReference type="Pfam" id="PF00685">
    <property type="entry name" value="Sulfotransfer_1"/>
    <property type="match status" value="1"/>
</dbReference>
<dbReference type="Proteomes" id="UP000026961">
    <property type="component" value="Chromosome 12"/>
</dbReference>
<comment type="similarity">
    <text evidence="1 3">Belongs to the sulfotransferase 1 family.</text>
</comment>
<dbReference type="Gene3D" id="3.40.50.300">
    <property type="entry name" value="P-loop containing nucleotide triphosphate hydrolases"/>
    <property type="match status" value="1"/>
</dbReference>
<evidence type="ECO:0000256" key="4">
    <source>
        <dbReference type="SAM" id="MobiDB-lite"/>
    </source>
</evidence>
<evidence type="ECO:0000256" key="1">
    <source>
        <dbReference type="ARBA" id="ARBA00005771"/>
    </source>
</evidence>
<dbReference type="EC" id="2.8.2.-" evidence="3"/>
<dbReference type="InterPro" id="IPR000863">
    <property type="entry name" value="Sulfotransferase_dom"/>
</dbReference>